<sequence>MELGKYYSQNDKKLVQVNDQEWKVALKKCKNHIEWKLKAKTISGAHSASVLGGDPVEHYLGVAYEKLLAGDWEWKDEYGLAEQMIRIIDSQISKQVEKAETRKAHESQVVYMDMETGFYDIADAPLTPREEIMMDAQLQAIEKAIDGDDQLLFIVEALKEGKKRAEIAELLDITPRQLDKLKEKIKRRIVDQIF</sequence>
<reference evidence="1 2" key="1">
    <citation type="submission" date="2019-02" db="EMBL/GenBank/DDBJ databases">
        <title>Genomic Encyclopedia of Type Strains, Phase IV (KMG-IV): sequencing the most valuable type-strain genomes for metagenomic binning, comparative biology and taxonomic classification.</title>
        <authorList>
            <person name="Goeker M."/>
        </authorList>
    </citation>
    <scope>NUCLEOTIDE SEQUENCE [LARGE SCALE GENOMIC DNA]</scope>
    <source>
        <strain evidence="1 2">DSM 18116</strain>
    </source>
</reference>
<dbReference type="Proteomes" id="UP000293874">
    <property type="component" value="Unassembled WGS sequence"/>
</dbReference>
<name>A0A4Q7MN99_9BACT</name>
<gene>
    <name evidence="1" type="ORF">EV199_4989</name>
</gene>
<accession>A0A4Q7MN99</accession>
<evidence type="ECO:0000313" key="1">
    <source>
        <dbReference type="EMBL" id="RZS69163.1"/>
    </source>
</evidence>
<comment type="caution">
    <text evidence="1">The sequence shown here is derived from an EMBL/GenBank/DDBJ whole genome shotgun (WGS) entry which is preliminary data.</text>
</comment>
<dbReference type="AlphaFoldDB" id="A0A4Q7MN99"/>
<dbReference type="EMBL" id="SGXA01000003">
    <property type="protein sequence ID" value="RZS69163.1"/>
    <property type="molecule type" value="Genomic_DNA"/>
</dbReference>
<dbReference type="RefSeq" id="WP_130543525.1">
    <property type="nucleotide sequence ID" value="NZ_SGXA01000003.1"/>
</dbReference>
<organism evidence="1 2">
    <name type="scientific">Pseudobacter ginsenosidimutans</name>
    <dbReference type="NCBI Taxonomy" id="661488"/>
    <lineage>
        <taxon>Bacteria</taxon>
        <taxon>Pseudomonadati</taxon>
        <taxon>Bacteroidota</taxon>
        <taxon>Chitinophagia</taxon>
        <taxon>Chitinophagales</taxon>
        <taxon>Chitinophagaceae</taxon>
        <taxon>Pseudobacter</taxon>
    </lineage>
</organism>
<evidence type="ECO:0000313" key="2">
    <source>
        <dbReference type="Proteomes" id="UP000293874"/>
    </source>
</evidence>
<protein>
    <submittedName>
        <fullName evidence="1">Uncharacterized protein</fullName>
    </submittedName>
</protein>
<proteinExistence type="predicted"/>
<keyword evidence="2" id="KW-1185">Reference proteome</keyword>